<dbReference type="AlphaFoldDB" id="A0A2T4UPQ0"/>
<dbReference type="PANTHER" id="PTHR43464:SF19">
    <property type="entry name" value="UBIQUINONE BIOSYNTHESIS O-METHYLTRANSFERASE, MITOCHONDRIAL"/>
    <property type="match status" value="1"/>
</dbReference>
<gene>
    <name evidence="6" type="ORF">C1I63_00580</name>
</gene>
<protein>
    <submittedName>
        <fullName evidence="6">SAM-dependent methyltransferase</fullName>
    </submittedName>
</protein>
<dbReference type="Gene3D" id="1.10.150.20">
    <property type="entry name" value="5' to 3' exonuclease, C-terminal subdomain"/>
    <property type="match status" value="1"/>
</dbReference>
<evidence type="ECO:0000313" key="7">
    <source>
        <dbReference type="Proteomes" id="UP000241085"/>
    </source>
</evidence>
<dbReference type="Gene3D" id="3.40.50.150">
    <property type="entry name" value="Vaccinia Virus protein VP39"/>
    <property type="match status" value="1"/>
</dbReference>
<dbReference type="Pfam" id="PF13649">
    <property type="entry name" value="Methyltransf_25"/>
    <property type="match status" value="1"/>
</dbReference>
<evidence type="ECO:0000259" key="5">
    <source>
        <dbReference type="Pfam" id="PF13649"/>
    </source>
</evidence>
<evidence type="ECO:0000256" key="1">
    <source>
        <dbReference type="ARBA" id="ARBA00022603"/>
    </source>
</evidence>
<keyword evidence="2 6" id="KW-0808">Transferase</keyword>
<dbReference type="GO" id="GO:0008168">
    <property type="term" value="F:methyltransferase activity"/>
    <property type="evidence" value="ECO:0007669"/>
    <property type="project" value="UniProtKB-KW"/>
</dbReference>
<dbReference type="GO" id="GO:0032259">
    <property type="term" value="P:methylation"/>
    <property type="evidence" value="ECO:0007669"/>
    <property type="project" value="UniProtKB-KW"/>
</dbReference>
<dbReference type="PANTHER" id="PTHR43464">
    <property type="entry name" value="METHYLTRANSFERASE"/>
    <property type="match status" value="1"/>
</dbReference>
<sequence length="257" mass="27106">MTALPAIGAPATRALAAVGIRSLEDLRGRDLTELATLHGVGPKALRLLAEACSSSSPEVVDSYSARADEYAELFGSMSSVHPSDERLVSSWARSAEGRLLDAGCGPGQWTAHLAGLGLDISGVDRVPAFVELARRAHPEASFAVGDIDALEEEDGTLGGVLAWYSLIHHQPSVLPRALAEFARVLRPGGTLLVGFFTGPGVEAFDHAITTAYRWPPEALADELCAAGFEILETHTRTEQAPGPRPHGAILARLSSDD</sequence>
<evidence type="ECO:0000313" key="6">
    <source>
        <dbReference type="EMBL" id="PTL71499.1"/>
    </source>
</evidence>
<dbReference type="Proteomes" id="UP000241085">
    <property type="component" value="Unassembled WGS sequence"/>
</dbReference>
<comment type="caution">
    <text evidence="6">The sequence shown here is derived from an EMBL/GenBank/DDBJ whole genome shotgun (WGS) entry which is preliminary data.</text>
</comment>
<keyword evidence="1 6" id="KW-0489">Methyltransferase</keyword>
<organism evidence="6 7">
    <name type="scientific">Rathayibacter caricis DSM 15933</name>
    <dbReference type="NCBI Taxonomy" id="1328867"/>
    <lineage>
        <taxon>Bacteria</taxon>
        <taxon>Bacillati</taxon>
        <taxon>Actinomycetota</taxon>
        <taxon>Actinomycetes</taxon>
        <taxon>Micrococcales</taxon>
        <taxon>Microbacteriaceae</taxon>
        <taxon>Rathayibacter</taxon>
    </lineage>
</organism>
<dbReference type="CDD" id="cd02440">
    <property type="entry name" value="AdoMet_MTases"/>
    <property type="match status" value="1"/>
</dbReference>
<dbReference type="InterPro" id="IPR029063">
    <property type="entry name" value="SAM-dependent_MTases_sf"/>
</dbReference>
<dbReference type="SUPFAM" id="SSF53335">
    <property type="entry name" value="S-adenosyl-L-methionine-dependent methyltransferases"/>
    <property type="match status" value="1"/>
</dbReference>
<dbReference type="InterPro" id="IPR041698">
    <property type="entry name" value="Methyltransf_25"/>
</dbReference>
<dbReference type="EMBL" id="PZPL01000001">
    <property type="protein sequence ID" value="PTL71499.1"/>
    <property type="molecule type" value="Genomic_DNA"/>
</dbReference>
<evidence type="ECO:0000256" key="3">
    <source>
        <dbReference type="ARBA" id="ARBA00022691"/>
    </source>
</evidence>
<keyword evidence="7" id="KW-1185">Reference proteome</keyword>
<feature type="region of interest" description="Disordered" evidence="4">
    <location>
        <begin position="236"/>
        <end position="257"/>
    </location>
</feature>
<keyword evidence="3" id="KW-0949">S-adenosyl-L-methionine</keyword>
<dbReference type="RefSeq" id="WP_107573372.1">
    <property type="nucleotide sequence ID" value="NZ_PZPL01000001.1"/>
</dbReference>
<evidence type="ECO:0000256" key="4">
    <source>
        <dbReference type="SAM" id="MobiDB-lite"/>
    </source>
</evidence>
<proteinExistence type="predicted"/>
<name>A0A2T4UPQ0_9MICO</name>
<accession>A0A2T4UPQ0</accession>
<feature type="domain" description="Methyltransferase" evidence="5">
    <location>
        <begin position="100"/>
        <end position="189"/>
    </location>
</feature>
<reference evidence="6 7" key="1">
    <citation type="submission" date="2018-03" db="EMBL/GenBank/DDBJ databases">
        <title>Bacteriophage NCPPB3778 and a type I-E CRISPR drive the evolution of the US Biological Select Agent, Rathayibacter toxicus.</title>
        <authorList>
            <person name="Davis E.W.II."/>
            <person name="Tabima J.F."/>
            <person name="Weisberg A.J."/>
            <person name="Dantas Lopes L."/>
            <person name="Wiseman M.S."/>
            <person name="Wiseman M.S."/>
            <person name="Pupko T."/>
            <person name="Belcher M.S."/>
            <person name="Sechler A.J."/>
            <person name="Tancos M.A."/>
            <person name="Schroeder B.K."/>
            <person name="Murray T.D."/>
            <person name="Luster D.G."/>
            <person name="Schneider W.L."/>
            <person name="Rogers E."/>
            <person name="Andreote F.D."/>
            <person name="Grunwald N.J."/>
            <person name="Putnam M.L."/>
            <person name="Chang J.H."/>
        </authorList>
    </citation>
    <scope>NUCLEOTIDE SEQUENCE [LARGE SCALE GENOMIC DNA]</scope>
    <source>
        <strain evidence="6 7">DSM 15933</strain>
    </source>
</reference>
<evidence type="ECO:0000256" key="2">
    <source>
        <dbReference type="ARBA" id="ARBA00022679"/>
    </source>
</evidence>